<dbReference type="Proteomes" id="UP000706039">
    <property type="component" value="Unassembled WGS sequence"/>
</dbReference>
<reference evidence="7 8" key="1">
    <citation type="submission" date="2021-08" db="EMBL/GenBank/DDBJ databases">
        <authorList>
            <person name="Tuo L."/>
        </authorList>
    </citation>
    <scope>NUCLEOTIDE SEQUENCE [LARGE SCALE GENOMIC DNA]</scope>
    <source>
        <strain evidence="7 8">JCM 31229</strain>
    </source>
</reference>
<feature type="transmembrane region" description="Helical" evidence="6">
    <location>
        <begin position="165"/>
        <end position="184"/>
    </location>
</feature>
<evidence type="ECO:0000256" key="6">
    <source>
        <dbReference type="RuleBase" id="RU365102"/>
    </source>
</evidence>
<protein>
    <recommendedName>
        <fullName evidence="6">GDT1 family protein</fullName>
    </recommendedName>
</protein>
<comment type="subcellular location">
    <subcellularLocation>
        <location evidence="1 6">Membrane</location>
        <topology evidence="1 6">Multi-pass membrane protein</topology>
    </subcellularLocation>
</comment>
<name>A0ABS7PWR4_9SPHN</name>
<comment type="similarity">
    <text evidence="2 6">Belongs to the GDT1 family.</text>
</comment>
<dbReference type="InterPro" id="IPR001727">
    <property type="entry name" value="GDT1-like"/>
</dbReference>
<keyword evidence="3 6" id="KW-0812">Transmembrane</keyword>
<proteinExistence type="inferred from homology"/>
<organism evidence="7 8">
    <name type="scientific">Sphingomonas colocasiae</name>
    <dbReference type="NCBI Taxonomy" id="1848973"/>
    <lineage>
        <taxon>Bacteria</taxon>
        <taxon>Pseudomonadati</taxon>
        <taxon>Pseudomonadota</taxon>
        <taxon>Alphaproteobacteria</taxon>
        <taxon>Sphingomonadales</taxon>
        <taxon>Sphingomonadaceae</taxon>
        <taxon>Sphingomonas</taxon>
    </lineage>
</organism>
<dbReference type="Pfam" id="PF01169">
    <property type="entry name" value="GDT1"/>
    <property type="match status" value="2"/>
</dbReference>
<dbReference type="RefSeq" id="WP_222991906.1">
    <property type="nucleotide sequence ID" value="NZ_JAINVV010000010.1"/>
</dbReference>
<evidence type="ECO:0000313" key="7">
    <source>
        <dbReference type="EMBL" id="MBY8824792.1"/>
    </source>
</evidence>
<feature type="transmembrane region" description="Helical" evidence="6">
    <location>
        <begin position="38"/>
        <end position="59"/>
    </location>
</feature>
<feature type="transmembrane region" description="Helical" evidence="6">
    <location>
        <begin position="133"/>
        <end position="153"/>
    </location>
</feature>
<evidence type="ECO:0000256" key="2">
    <source>
        <dbReference type="ARBA" id="ARBA00009190"/>
    </source>
</evidence>
<keyword evidence="8" id="KW-1185">Reference proteome</keyword>
<feature type="transmembrane region" description="Helical" evidence="6">
    <location>
        <begin position="66"/>
        <end position="85"/>
    </location>
</feature>
<evidence type="ECO:0000256" key="3">
    <source>
        <dbReference type="ARBA" id="ARBA00022692"/>
    </source>
</evidence>
<comment type="caution">
    <text evidence="7">The sequence shown here is derived from an EMBL/GenBank/DDBJ whole genome shotgun (WGS) entry which is preliminary data.</text>
</comment>
<evidence type="ECO:0000256" key="1">
    <source>
        <dbReference type="ARBA" id="ARBA00004141"/>
    </source>
</evidence>
<evidence type="ECO:0000256" key="4">
    <source>
        <dbReference type="ARBA" id="ARBA00022989"/>
    </source>
</evidence>
<keyword evidence="5 6" id="KW-0472">Membrane</keyword>
<evidence type="ECO:0000313" key="8">
    <source>
        <dbReference type="Proteomes" id="UP000706039"/>
    </source>
</evidence>
<sequence length="188" mass="19896">MEVLLSSTLLVAFAEIGDKTMLLAIVLACRFRRPWPIVAGILAATIVNHALAAWAGAAIAGLLDGYWFRMAVALGFIAMAAWTLVPDSIDEEEAEPKSGYGAFLTTTIAFFFAEMGDKTQIATVALGAQYQAVALVAMGTTLGMMIANVPAVFLGDRITRVLPMAAIRIAAATIFAILGIWALLDLFG</sequence>
<accession>A0ABS7PWR4</accession>
<feature type="transmembrane region" description="Helical" evidence="6">
    <location>
        <begin position="97"/>
        <end position="113"/>
    </location>
</feature>
<gene>
    <name evidence="7" type="ORF">K7G82_20980</name>
</gene>
<evidence type="ECO:0000256" key="5">
    <source>
        <dbReference type="ARBA" id="ARBA00023136"/>
    </source>
</evidence>
<keyword evidence="4 6" id="KW-1133">Transmembrane helix</keyword>
<dbReference type="EMBL" id="JAINVV010000010">
    <property type="protein sequence ID" value="MBY8824792.1"/>
    <property type="molecule type" value="Genomic_DNA"/>
</dbReference>
<dbReference type="PANTHER" id="PTHR12608:SF1">
    <property type="entry name" value="TRANSMEMBRANE PROTEIN 165"/>
    <property type="match status" value="1"/>
</dbReference>
<dbReference type="PANTHER" id="PTHR12608">
    <property type="entry name" value="TRANSMEMBRANE PROTEIN HTP-1 RELATED"/>
    <property type="match status" value="1"/>
</dbReference>